<reference evidence="1" key="1">
    <citation type="journal article" date="2014" name="Front. Microbiol.">
        <title>High frequency of phylogenetically diverse reductive dehalogenase-homologous genes in deep subseafloor sedimentary metagenomes.</title>
        <authorList>
            <person name="Kawai M."/>
            <person name="Futagami T."/>
            <person name="Toyoda A."/>
            <person name="Takaki Y."/>
            <person name="Nishi S."/>
            <person name="Hori S."/>
            <person name="Arai W."/>
            <person name="Tsubouchi T."/>
            <person name="Morono Y."/>
            <person name="Uchiyama I."/>
            <person name="Ito T."/>
            <person name="Fujiyama A."/>
            <person name="Inagaki F."/>
            <person name="Takami H."/>
        </authorList>
    </citation>
    <scope>NUCLEOTIDE SEQUENCE</scope>
    <source>
        <strain evidence="1">Expedition CK06-06</strain>
    </source>
</reference>
<dbReference type="AlphaFoldDB" id="X1S9Q8"/>
<dbReference type="EMBL" id="BARW01022898">
    <property type="protein sequence ID" value="GAI89703.1"/>
    <property type="molecule type" value="Genomic_DNA"/>
</dbReference>
<comment type="caution">
    <text evidence="1">The sequence shown here is derived from an EMBL/GenBank/DDBJ whole genome shotgun (WGS) entry which is preliminary data.</text>
</comment>
<proteinExistence type="predicted"/>
<organism evidence="1">
    <name type="scientific">marine sediment metagenome</name>
    <dbReference type="NCBI Taxonomy" id="412755"/>
    <lineage>
        <taxon>unclassified sequences</taxon>
        <taxon>metagenomes</taxon>
        <taxon>ecological metagenomes</taxon>
    </lineage>
</organism>
<accession>X1S9Q8</accession>
<protein>
    <submittedName>
        <fullName evidence="1">Uncharacterized protein</fullName>
    </submittedName>
</protein>
<name>X1S9Q8_9ZZZZ</name>
<evidence type="ECO:0000313" key="1">
    <source>
        <dbReference type="EMBL" id="GAI89703.1"/>
    </source>
</evidence>
<gene>
    <name evidence="1" type="ORF">S12H4_38104</name>
</gene>
<sequence>MIENSQVFVTIFRTSAIGKIRIASSCAPRANPISYAVSGQRVIIPTDIGFICRGALELISFIVA</sequence>